<dbReference type="EMBL" id="BMFY01000007">
    <property type="protein sequence ID" value="GGA15593.1"/>
    <property type="molecule type" value="Genomic_DNA"/>
</dbReference>
<organism evidence="1 2">
    <name type="scientific">Sediminivirga luteola</name>
    <dbReference type="NCBI Taxonomy" id="1774748"/>
    <lineage>
        <taxon>Bacteria</taxon>
        <taxon>Bacillati</taxon>
        <taxon>Actinomycetota</taxon>
        <taxon>Actinomycetes</taxon>
        <taxon>Micrococcales</taxon>
        <taxon>Brevibacteriaceae</taxon>
        <taxon>Sediminivirga</taxon>
    </lineage>
</organism>
<name>A0A8J2TY68_9MICO</name>
<reference evidence="1" key="2">
    <citation type="submission" date="2020-09" db="EMBL/GenBank/DDBJ databases">
        <authorList>
            <person name="Sun Q."/>
            <person name="Zhou Y."/>
        </authorList>
    </citation>
    <scope>NUCLEOTIDE SEQUENCE</scope>
    <source>
        <strain evidence="1">CGMCC 1.12785</strain>
    </source>
</reference>
<proteinExistence type="predicted"/>
<evidence type="ECO:0000313" key="1">
    <source>
        <dbReference type="EMBL" id="GGA15593.1"/>
    </source>
</evidence>
<reference evidence="1" key="1">
    <citation type="journal article" date="2014" name="Int. J. Syst. Evol. Microbiol.">
        <title>Complete genome sequence of Corynebacterium casei LMG S-19264T (=DSM 44701T), isolated from a smear-ripened cheese.</title>
        <authorList>
            <consortium name="US DOE Joint Genome Institute (JGI-PGF)"/>
            <person name="Walter F."/>
            <person name="Albersmeier A."/>
            <person name="Kalinowski J."/>
            <person name="Ruckert C."/>
        </authorList>
    </citation>
    <scope>NUCLEOTIDE SEQUENCE</scope>
    <source>
        <strain evidence="1">CGMCC 1.12785</strain>
    </source>
</reference>
<gene>
    <name evidence="1" type="ORF">GCM10011333_18210</name>
</gene>
<comment type="caution">
    <text evidence="1">The sequence shown here is derived from an EMBL/GenBank/DDBJ whole genome shotgun (WGS) entry which is preliminary data.</text>
</comment>
<dbReference type="RefSeq" id="WP_188550609.1">
    <property type="nucleotide sequence ID" value="NZ_BMFY01000007.1"/>
</dbReference>
<accession>A0A8J2TY68</accession>
<evidence type="ECO:0000313" key="2">
    <source>
        <dbReference type="Proteomes" id="UP000616114"/>
    </source>
</evidence>
<dbReference type="AlphaFoldDB" id="A0A8J2TY68"/>
<protein>
    <submittedName>
        <fullName evidence="1">Uncharacterized protein</fullName>
    </submittedName>
</protein>
<keyword evidence="2" id="KW-1185">Reference proteome</keyword>
<dbReference type="Proteomes" id="UP000616114">
    <property type="component" value="Unassembled WGS sequence"/>
</dbReference>
<sequence length="74" mass="8315">MDQVLLSDSGIVTLLTRFQSTAVNPAMRGQVGAWADMHQQLATRLSSAQAFRHPLNQRNLGSGGLYLLRHHRMW</sequence>